<organism evidence="3 4">
    <name type="scientific">Methylosinus trichosporium (strain ATCC 35070 / NCIMB 11131 / UNIQEM 75 / OB3b)</name>
    <dbReference type="NCBI Taxonomy" id="595536"/>
    <lineage>
        <taxon>Bacteria</taxon>
        <taxon>Pseudomonadati</taxon>
        <taxon>Pseudomonadota</taxon>
        <taxon>Alphaproteobacteria</taxon>
        <taxon>Hyphomicrobiales</taxon>
        <taxon>Methylocystaceae</taxon>
        <taxon>Methylosinus</taxon>
    </lineage>
</organism>
<evidence type="ECO:0000313" key="4">
    <source>
        <dbReference type="Proteomes" id="UP000230709"/>
    </source>
</evidence>
<name>A0A2D2CZX2_METT3</name>
<reference evidence="4" key="1">
    <citation type="submission" date="2017-10" db="EMBL/GenBank/DDBJ databases">
        <title>Completed PacBio SMRT sequence of Methylosinus trichosporium OB3b reveals presence of a third large plasmid.</title>
        <authorList>
            <person name="Charles T.C."/>
            <person name="Lynch M.D.J."/>
            <person name="Heil J.R."/>
            <person name="Cheng J."/>
        </authorList>
    </citation>
    <scope>NUCLEOTIDE SEQUENCE [LARGE SCALE GENOMIC DNA]</scope>
    <source>
        <strain evidence="4">OB3b</strain>
    </source>
</reference>
<dbReference type="AlphaFoldDB" id="A0A2D2CZX2"/>
<proteinExistence type="predicted"/>
<evidence type="ECO:0000256" key="1">
    <source>
        <dbReference type="SAM" id="SignalP"/>
    </source>
</evidence>
<dbReference type="STRING" id="595536.GCA_000178815_03086"/>
<feature type="chain" id="PRO_5013689311" evidence="1">
    <location>
        <begin position="37"/>
        <end position="430"/>
    </location>
</feature>
<dbReference type="Pfam" id="PF00149">
    <property type="entry name" value="Metallophos"/>
    <property type="match status" value="1"/>
</dbReference>
<protein>
    <submittedName>
        <fullName evidence="3">Metallophosphoesterase</fullName>
    </submittedName>
</protein>
<evidence type="ECO:0000313" key="3">
    <source>
        <dbReference type="EMBL" id="ATQ68234.1"/>
    </source>
</evidence>
<evidence type="ECO:0000259" key="2">
    <source>
        <dbReference type="Pfam" id="PF00149"/>
    </source>
</evidence>
<gene>
    <name evidence="3" type="ORF">CQW49_10385</name>
</gene>
<dbReference type="EMBL" id="CP023737">
    <property type="protein sequence ID" value="ATQ68234.1"/>
    <property type="molecule type" value="Genomic_DNA"/>
</dbReference>
<dbReference type="Proteomes" id="UP000230709">
    <property type="component" value="Chromosome"/>
</dbReference>
<dbReference type="Gene3D" id="3.60.21.10">
    <property type="match status" value="1"/>
</dbReference>
<dbReference type="SUPFAM" id="SSF56300">
    <property type="entry name" value="Metallo-dependent phosphatases"/>
    <property type="match status" value="1"/>
</dbReference>
<dbReference type="InterPro" id="IPR029052">
    <property type="entry name" value="Metallo-depent_PP-like"/>
</dbReference>
<feature type="domain" description="Calcineurin-like phosphoesterase" evidence="2">
    <location>
        <begin position="115"/>
        <end position="336"/>
    </location>
</feature>
<dbReference type="InterPro" id="IPR004843">
    <property type="entry name" value="Calcineurin-like_PHP"/>
</dbReference>
<feature type="signal peptide" evidence="1">
    <location>
        <begin position="1"/>
        <end position="36"/>
    </location>
</feature>
<dbReference type="RefSeq" id="WP_003613546.1">
    <property type="nucleotide sequence ID" value="NZ_ADVE02000001.1"/>
</dbReference>
<keyword evidence="1" id="KW-0732">Signal</keyword>
<accession>A0A2D2CZX2</accession>
<dbReference type="KEGG" id="mtw:CQW49_10385"/>
<keyword evidence="4" id="KW-1185">Reference proteome</keyword>
<sequence length="430" mass="45850">MSADRITETSTIRSILFRRLAAVCAFALEATTPADAASSYVWAQFTTGGLQARAVTRDAACPPAQIDGVAAAMTPRASPDADFPILVCTLDLPRSAGRVSVDGAALALPPPRVDRLVVIGDTGCRLKGLYWQECNSPDSWPFAHIATSAAATAPGLVLHVGDYYYRESACPPLRGSCAGSPHGDNWASWEADFFAPAAPLLAAAPFVFVRGNHENCERGRRGWARLLSPTPYLGDACALREPSYSVDLGGPTLVVMDNTAAEDRAVDAALAPDFARELTAAEAIRGPVWYAFHKPIYSTIRVTAGATIGDNKTLGEAARAGLPSNVQALLSGHLHTFQAASYVEDYPIQIVAGHGGDAMDLFVPANFDGLRIDRVTVAQGRSVGGVFGFVTLEREKEDWLLNDRDAEGKPLLGCLLRGRKLDCDRRGPSR</sequence>
<dbReference type="GO" id="GO:0016787">
    <property type="term" value="F:hydrolase activity"/>
    <property type="evidence" value="ECO:0007669"/>
    <property type="project" value="InterPro"/>
</dbReference>